<name>A0A8H6YUL1_9AGAR</name>
<dbReference type="AlphaFoldDB" id="A0A8H6YUL1"/>
<evidence type="ECO:0008006" key="3">
    <source>
        <dbReference type="Google" id="ProtNLM"/>
    </source>
</evidence>
<protein>
    <recommendedName>
        <fullName evidence="3">F-box domain-containing protein</fullName>
    </recommendedName>
</protein>
<dbReference type="Proteomes" id="UP000623467">
    <property type="component" value="Unassembled WGS sequence"/>
</dbReference>
<evidence type="ECO:0000313" key="1">
    <source>
        <dbReference type="EMBL" id="KAF7367425.1"/>
    </source>
</evidence>
<reference evidence="1" key="1">
    <citation type="submission" date="2020-05" db="EMBL/GenBank/DDBJ databases">
        <title>Mycena genomes resolve the evolution of fungal bioluminescence.</title>
        <authorList>
            <person name="Tsai I.J."/>
        </authorList>
    </citation>
    <scope>NUCLEOTIDE SEQUENCE</scope>
    <source>
        <strain evidence="1">160909Yilan</strain>
    </source>
</reference>
<organism evidence="1 2">
    <name type="scientific">Mycena sanguinolenta</name>
    <dbReference type="NCBI Taxonomy" id="230812"/>
    <lineage>
        <taxon>Eukaryota</taxon>
        <taxon>Fungi</taxon>
        <taxon>Dikarya</taxon>
        <taxon>Basidiomycota</taxon>
        <taxon>Agaricomycotina</taxon>
        <taxon>Agaricomycetes</taxon>
        <taxon>Agaricomycetidae</taxon>
        <taxon>Agaricales</taxon>
        <taxon>Marasmiineae</taxon>
        <taxon>Mycenaceae</taxon>
        <taxon>Mycena</taxon>
    </lineage>
</organism>
<evidence type="ECO:0000313" key="2">
    <source>
        <dbReference type="Proteomes" id="UP000623467"/>
    </source>
</evidence>
<keyword evidence="2" id="KW-1185">Reference proteome</keyword>
<dbReference type="EMBL" id="JACAZH010000005">
    <property type="protein sequence ID" value="KAF7367425.1"/>
    <property type="molecule type" value="Genomic_DNA"/>
</dbReference>
<dbReference type="Gene3D" id="3.80.10.10">
    <property type="entry name" value="Ribonuclease Inhibitor"/>
    <property type="match status" value="1"/>
</dbReference>
<dbReference type="OrthoDB" id="3258333at2759"/>
<gene>
    <name evidence="1" type="ORF">MSAN_00805100</name>
</gene>
<accession>A0A8H6YUL1</accession>
<comment type="caution">
    <text evidence="1">The sequence shown here is derived from an EMBL/GenBank/DDBJ whole genome shotgun (WGS) entry which is preliminary data.</text>
</comment>
<proteinExistence type="predicted"/>
<dbReference type="InterPro" id="IPR032675">
    <property type="entry name" value="LRR_dom_sf"/>
</dbReference>
<sequence length="440" mass="49421">MSTKTTIFSLPNELLGAIAAAGQEERVADSYGPDPRWHTDSKIDNFRSEWVLSHVSRRFRDVIINSPALWTLIGAKLDAWGSVEMLKLYLDRSCACKISITLREFPKNTDADLDDDALELRLIRVSQIVPHISRVRTLRILLGTERIVELLSPFRVIAAPHLQHLEIIKASDEEDATLVIFSSGAPKLTFVKIVGLALDLPTAPWTASLTYLWLQRYQFDWVINNLVPLTAQCPLLVHLHFDTHFRTKGDRVRIPTLKSLHITISVQEVAHNHLVDIVNLFDAPALAEFTVRGTHGDQICRLFNSTGLTQSSFPALTSLSFSRPTACACDAENTLYRTISSPPVALFPALSNLTLINQCFTPHLIRDILGPGSQAWSFLKTFELVPKRDSLQDVRSALEDVVAKRRLQQSFPAIKLFRPRRLGNWGLYANSQDEEVASFP</sequence>